<proteinExistence type="predicted"/>
<dbReference type="Gene3D" id="3.90.550.10">
    <property type="entry name" value="Spore Coat Polysaccharide Biosynthesis Protein SpsA, Chain A"/>
    <property type="match status" value="1"/>
</dbReference>
<dbReference type="InterPro" id="IPR018641">
    <property type="entry name" value="Trfase_1_rSAM/seldom-assoc"/>
</dbReference>
<dbReference type="AlphaFoldDB" id="A0A5C8NFY4"/>
<dbReference type="RefSeq" id="WP_147687194.1">
    <property type="nucleotide sequence ID" value="NZ_VDUX01000006.1"/>
</dbReference>
<evidence type="ECO:0000313" key="1">
    <source>
        <dbReference type="EMBL" id="TXL57669.1"/>
    </source>
</evidence>
<dbReference type="PANTHER" id="PTHR36529:SF1">
    <property type="entry name" value="GLYCOSYLTRANSFERASE"/>
    <property type="match status" value="1"/>
</dbReference>
<dbReference type="InterPro" id="IPR029044">
    <property type="entry name" value="Nucleotide-diphossugar_trans"/>
</dbReference>
<protein>
    <submittedName>
        <fullName evidence="1">DUF2064 domain-containing protein</fullName>
    </submittedName>
</protein>
<evidence type="ECO:0000313" key="2">
    <source>
        <dbReference type="Proteomes" id="UP000321571"/>
    </source>
</evidence>
<dbReference type="Proteomes" id="UP000321571">
    <property type="component" value="Unassembled WGS sequence"/>
</dbReference>
<dbReference type="EMBL" id="VDUX01000006">
    <property type="protein sequence ID" value="TXL57669.1"/>
    <property type="molecule type" value="Genomic_DNA"/>
</dbReference>
<organism evidence="1 2">
    <name type="scientific">Aeromicrobium terrae</name>
    <dbReference type="NCBI Taxonomy" id="2498846"/>
    <lineage>
        <taxon>Bacteria</taxon>
        <taxon>Bacillati</taxon>
        <taxon>Actinomycetota</taxon>
        <taxon>Actinomycetes</taxon>
        <taxon>Propionibacteriales</taxon>
        <taxon>Nocardioidaceae</taxon>
        <taxon>Aeromicrobium</taxon>
    </lineage>
</organism>
<dbReference type="SUPFAM" id="SSF53448">
    <property type="entry name" value="Nucleotide-diphospho-sugar transferases"/>
    <property type="match status" value="1"/>
</dbReference>
<comment type="caution">
    <text evidence="1">The sequence shown here is derived from an EMBL/GenBank/DDBJ whole genome shotgun (WGS) entry which is preliminary data.</text>
</comment>
<name>A0A5C8NFY4_9ACTN</name>
<dbReference type="PANTHER" id="PTHR36529">
    <property type="entry name" value="SLL1095 PROTEIN"/>
    <property type="match status" value="1"/>
</dbReference>
<gene>
    <name evidence="1" type="ORF">FHP06_12845</name>
</gene>
<dbReference type="Pfam" id="PF09837">
    <property type="entry name" value="DUF2064"/>
    <property type="match status" value="1"/>
</dbReference>
<keyword evidence="2" id="KW-1185">Reference proteome</keyword>
<accession>A0A5C8NFY4</accession>
<reference evidence="1 2" key="1">
    <citation type="submission" date="2019-06" db="EMBL/GenBank/DDBJ databases">
        <title>Aeromicrobium sp. nov., isolated from a maize field.</title>
        <authorList>
            <person name="Lin S.-Y."/>
            <person name="Tsai C.-F."/>
            <person name="Young C.-C."/>
        </authorList>
    </citation>
    <scope>NUCLEOTIDE SEQUENCE [LARGE SCALE GENOMIC DNA]</scope>
    <source>
        <strain evidence="1 2">CC-CFT486</strain>
    </source>
</reference>
<dbReference type="OrthoDB" id="9798250at2"/>
<sequence>MSAPTVLVVAKAPVPGLAKTRVARTVGDDSAADLAAAALLDTLDAVRGSDLPAVVALTGDLSEAARSEEIVAALDAVRVVPQEGETFGDRLAQAHLDADAGHGVVQIGMDTPQVTADDLLEATALLERWPSVLGPAEDGGWWLLGVRNGRDASALTSVRMSTSFTGQHTRTVLPHPVGELRRLCDVDTWADAQAVARQAPASRFAAAVRAAEILA</sequence>